<feature type="compositionally biased region" description="Polar residues" evidence="1">
    <location>
        <begin position="1"/>
        <end position="23"/>
    </location>
</feature>
<dbReference type="VEuPathDB" id="FungiDB:RhiirFUN_020074"/>
<dbReference type="Pfam" id="PF08313">
    <property type="entry name" value="SCA7"/>
    <property type="match status" value="1"/>
</dbReference>
<dbReference type="PANTHER" id="PTHR47805">
    <property type="entry name" value="SAGA-ASSOCIATED FACTOR 73"/>
    <property type="match status" value="1"/>
</dbReference>
<name>A0A2N0NZ71_9GLOM</name>
<dbReference type="EMBL" id="LLXJ01002055">
    <property type="protein sequence ID" value="PKB99846.1"/>
    <property type="molecule type" value="Genomic_DNA"/>
</dbReference>
<feature type="region of interest" description="Disordered" evidence="1">
    <location>
        <begin position="1"/>
        <end position="54"/>
    </location>
</feature>
<dbReference type="Proteomes" id="UP000232722">
    <property type="component" value="Unassembled WGS sequence"/>
</dbReference>
<dbReference type="InterPro" id="IPR013243">
    <property type="entry name" value="SCA7_dom"/>
</dbReference>
<accession>A0A2N0NZ71</accession>
<dbReference type="GO" id="GO:0006357">
    <property type="term" value="P:regulation of transcription by RNA polymerase II"/>
    <property type="evidence" value="ECO:0007669"/>
    <property type="project" value="TreeGrafter"/>
</dbReference>
<feature type="region of interest" description="Disordered" evidence="1">
    <location>
        <begin position="115"/>
        <end position="137"/>
    </location>
</feature>
<dbReference type="VEuPathDB" id="FungiDB:FUN_013453"/>
<gene>
    <name evidence="3" type="ORF">RhiirA5_382878</name>
</gene>
<protein>
    <submittedName>
        <fullName evidence="3">SCA7-domain-containing protein</fullName>
    </submittedName>
</protein>
<reference evidence="3 4" key="1">
    <citation type="submission" date="2016-04" db="EMBL/GenBank/DDBJ databases">
        <title>Genome analyses suggest a sexual origin of heterokaryosis in a supposedly ancient asexual fungus.</title>
        <authorList>
            <person name="Ropars J."/>
            <person name="Sedzielewska K."/>
            <person name="Noel J."/>
            <person name="Charron P."/>
            <person name="Farinelli L."/>
            <person name="Marton T."/>
            <person name="Kruger M."/>
            <person name="Pelin A."/>
            <person name="Brachmann A."/>
            <person name="Corradi N."/>
        </authorList>
    </citation>
    <scope>NUCLEOTIDE SEQUENCE [LARGE SCALE GENOMIC DNA]</scope>
    <source>
        <strain evidence="3 4">A5</strain>
    </source>
</reference>
<dbReference type="AlphaFoldDB" id="A0A2N0NZ71"/>
<evidence type="ECO:0000259" key="2">
    <source>
        <dbReference type="PROSITE" id="PS51505"/>
    </source>
</evidence>
<dbReference type="GO" id="GO:0000124">
    <property type="term" value="C:SAGA complex"/>
    <property type="evidence" value="ECO:0007669"/>
    <property type="project" value="InterPro"/>
</dbReference>
<reference evidence="3 4" key="2">
    <citation type="submission" date="2017-09" db="EMBL/GenBank/DDBJ databases">
        <title>Extensive intraspecific genome diversity in a model arbuscular mycorrhizal fungus.</title>
        <authorList>
            <person name="Chen E.C."/>
            <person name="Morin E."/>
            <person name="Beaudet D."/>
            <person name="Noel J."/>
            <person name="Ndikumana S."/>
            <person name="Charron P."/>
            <person name="St-Onge C."/>
            <person name="Giorgi J."/>
            <person name="Grigoriev I.V."/>
            <person name="Roux C."/>
            <person name="Martin F.M."/>
            <person name="Corradi N."/>
        </authorList>
    </citation>
    <scope>NUCLEOTIDE SEQUENCE [LARGE SCALE GENOMIC DNA]</scope>
    <source>
        <strain evidence="3 4">A5</strain>
    </source>
</reference>
<evidence type="ECO:0000313" key="4">
    <source>
        <dbReference type="Proteomes" id="UP000232722"/>
    </source>
</evidence>
<feature type="compositionally biased region" description="Basic residues" evidence="1">
    <location>
        <begin position="41"/>
        <end position="54"/>
    </location>
</feature>
<proteinExistence type="predicted"/>
<comment type="caution">
    <text evidence="3">The sequence shown here is derived from an EMBL/GenBank/DDBJ whole genome shotgun (WGS) entry which is preliminary data.</text>
</comment>
<feature type="domain" description="SCA7" evidence="2">
    <location>
        <begin position="55"/>
        <end position="122"/>
    </location>
</feature>
<dbReference type="PROSITE" id="PS51505">
    <property type="entry name" value="SCA7"/>
    <property type="match status" value="1"/>
</dbReference>
<organism evidence="3 4">
    <name type="scientific">Rhizophagus irregularis</name>
    <dbReference type="NCBI Taxonomy" id="588596"/>
    <lineage>
        <taxon>Eukaryota</taxon>
        <taxon>Fungi</taxon>
        <taxon>Fungi incertae sedis</taxon>
        <taxon>Mucoromycota</taxon>
        <taxon>Glomeromycotina</taxon>
        <taxon>Glomeromycetes</taxon>
        <taxon>Glomerales</taxon>
        <taxon>Glomeraceae</taxon>
        <taxon>Rhizophagus</taxon>
    </lineage>
</organism>
<sequence>MDASTSTESSNIKIPETIVTNKGLQDKRPNSPISAEESPRKKQKIKKSRKKKKIIRRNKGAIDLDVQCGVIAQPDNTPCVHSLNCKKHSLASKRNVVGRSQPYVILLIQYQKNKKSIGRHQDNGMSKSNDNDKKDDIEKEVCSADERKYLRPDRPDVPSPHVCDVDLFLNSICPTL</sequence>
<evidence type="ECO:0000256" key="1">
    <source>
        <dbReference type="SAM" id="MobiDB-lite"/>
    </source>
</evidence>
<dbReference type="InterPro" id="IPR037804">
    <property type="entry name" value="SGF73"/>
</dbReference>
<evidence type="ECO:0000313" key="3">
    <source>
        <dbReference type="EMBL" id="PKB99846.1"/>
    </source>
</evidence>
<dbReference type="Gene3D" id="6.10.140.1270">
    <property type="match status" value="1"/>
</dbReference>
<dbReference type="PANTHER" id="PTHR47805:SF1">
    <property type="entry name" value="SAGA-ASSOCIATED FACTOR 73"/>
    <property type="match status" value="1"/>
</dbReference>
<dbReference type="VEuPathDB" id="FungiDB:RhiirA1_416872"/>
<dbReference type="GO" id="GO:1904802">
    <property type="term" value="P:RITS complex assembly"/>
    <property type="evidence" value="ECO:0007669"/>
    <property type="project" value="TreeGrafter"/>
</dbReference>
<dbReference type="GO" id="GO:0031048">
    <property type="term" value="P:regulatory ncRNA-mediated heterochromatin formation"/>
    <property type="evidence" value="ECO:0007669"/>
    <property type="project" value="TreeGrafter"/>
</dbReference>